<reference evidence="8 10" key="1">
    <citation type="submission" date="2015-04" db="EMBL/GenBank/DDBJ databases">
        <title>The draft genome sequence of Roseovarius indicus B108T.</title>
        <authorList>
            <person name="Li G."/>
            <person name="Lai Q."/>
            <person name="Shao Z."/>
            <person name="Yan P."/>
        </authorList>
    </citation>
    <scope>NUCLEOTIDE SEQUENCE [LARGE SCALE GENOMIC DNA]</scope>
    <source>
        <strain evidence="8 10">B108</strain>
    </source>
</reference>
<evidence type="ECO:0000313" key="10">
    <source>
        <dbReference type="Proteomes" id="UP000051401"/>
    </source>
</evidence>
<gene>
    <name evidence="9" type="primary">betA_4</name>
    <name evidence="9" type="ORF">RIdsm_02758</name>
    <name evidence="8" type="ORF">XM52_08700</name>
</gene>
<evidence type="ECO:0000256" key="2">
    <source>
        <dbReference type="ARBA" id="ARBA00010790"/>
    </source>
</evidence>
<dbReference type="Proteomes" id="UP000051401">
    <property type="component" value="Unassembled WGS sequence"/>
</dbReference>
<dbReference type="InterPro" id="IPR007867">
    <property type="entry name" value="GMC_OxRtase_C"/>
</dbReference>
<evidence type="ECO:0000256" key="4">
    <source>
        <dbReference type="ARBA" id="ARBA00022827"/>
    </source>
</evidence>
<dbReference type="RefSeq" id="WP_057815351.1">
    <property type="nucleotide sequence ID" value="NZ_CP031598.1"/>
</dbReference>
<feature type="binding site" evidence="5">
    <location>
        <begin position="502"/>
        <end position="503"/>
    </location>
    <ligand>
        <name>FAD</name>
        <dbReference type="ChEBI" id="CHEBI:57692"/>
    </ligand>
</feature>
<keyword evidence="10" id="KW-1185">Reference proteome</keyword>
<organism evidence="8 10">
    <name type="scientific">Roseovarius indicus</name>
    <dbReference type="NCBI Taxonomy" id="540747"/>
    <lineage>
        <taxon>Bacteria</taxon>
        <taxon>Pseudomonadati</taxon>
        <taxon>Pseudomonadota</taxon>
        <taxon>Alphaproteobacteria</taxon>
        <taxon>Rhodobacterales</taxon>
        <taxon>Roseobacteraceae</taxon>
        <taxon>Roseovarius</taxon>
    </lineage>
</organism>
<protein>
    <submittedName>
        <fullName evidence="9">Choline dehydrogenase</fullName>
        <ecNumber evidence="9">1.1.99.1</ecNumber>
    </submittedName>
</protein>
<dbReference type="OrthoDB" id="9785276at2"/>
<dbReference type="PANTHER" id="PTHR11552">
    <property type="entry name" value="GLUCOSE-METHANOL-CHOLINE GMC OXIDOREDUCTASE"/>
    <property type="match status" value="1"/>
</dbReference>
<dbReference type="SUPFAM" id="SSF54373">
    <property type="entry name" value="FAD-linked reductases, C-terminal domain"/>
    <property type="match status" value="1"/>
</dbReference>
<dbReference type="Pfam" id="PF00732">
    <property type="entry name" value="GMC_oxred_N"/>
    <property type="match status" value="1"/>
</dbReference>
<dbReference type="Proteomes" id="UP000325785">
    <property type="component" value="Chromosome"/>
</dbReference>
<dbReference type="GO" id="GO:0050660">
    <property type="term" value="F:flavin adenine dinucleotide binding"/>
    <property type="evidence" value="ECO:0007669"/>
    <property type="project" value="InterPro"/>
</dbReference>
<dbReference type="SUPFAM" id="SSF51905">
    <property type="entry name" value="FAD/NAD(P)-binding domain"/>
    <property type="match status" value="1"/>
</dbReference>
<proteinExistence type="inferred from homology"/>
<dbReference type="Gene3D" id="3.30.410.40">
    <property type="match status" value="1"/>
</dbReference>
<keyword evidence="9" id="KW-0560">Oxidoreductase</keyword>
<evidence type="ECO:0000313" key="9">
    <source>
        <dbReference type="EMBL" id="QEW26950.1"/>
    </source>
</evidence>
<name>A0A0T5PAC6_9RHOB</name>
<feature type="binding site" evidence="5">
    <location>
        <begin position="101"/>
        <end position="104"/>
    </location>
    <ligand>
        <name>FAD</name>
        <dbReference type="ChEBI" id="CHEBI:57692"/>
    </ligand>
</feature>
<dbReference type="EC" id="1.1.99.1" evidence="9"/>
<comment type="cofactor">
    <cofactor evidence="1 5">
        <name>FAD</name>
        <dbReference type="ChEBI" id="CHEBI:57692"/>
    </cofactor>
</comment>
<dbReference type="KEGG" id="rid:RIdsm_02758"/>
<dbReference type="EMBL" id="LAXI01000004">
    <property type="protein sequence ID" value="KRS18219.1"/>
    <property type="molecule type" value="Genomic_DNA"/>
</dbReference>
<dbReference type="PANTHER" id="PTHR11552:SF147">
    <property type="entry name" value="CHOLINE DEHYDROGENASE, MITOCHONDRIAL"/>
    <property type="match status" value="1"/>
</dbReference>
<dbReference type="InterPro" id="IPR000172">
    <property type="entry name" value="GMC_OxRdtase_N"/>
</dbReference>
<dbReference type="InterPro" id="IPR012132">
    <property type="entry name" value="GMC_OxRdtase"/>
</dbReference>
<dbReference type="PIRSF" id="PIRSF000137">
    <property type="entry name" value="Alcohol_oxidase"/>
    <property type="match status" value="1"/>
</dbReference>
<evidence type="ECO:0000259" key="7">
    <source>
        <dbReference type="Pfam" id="PF05199"/>
    </source>
</evidence>
<evidence type="ECO:0000256" key="3">
    <source>
        <dbReference type="ARBA" id="ARBA00022630"/>
    </source>
</evidence>
<sequence length="567" mass="61549">MTERYDYIVIGGGSSGCVLANRLSADGRSRVLLVEAGPDTPPYEVPASIYADGYLPDYFKDNRYWTKLTVTRDPVGNTGGRSLEEHRYEQARVMGGGSSVNGQVALRGIPSDYDRWEGLGATGWSYDDCLPYFRRLERDMDFDGPKHGRDGPVPLQRTFPDNWSGFALAFRDSLAGQGLDYHDDCHDVAGTGCFPFPKNNVYGRRVSAAVAYLDQVTRRRANLRIMAETTLERIIFDGHRATGVTLARPDGTTERVDAGEVILCAGALHTPAILMRHGIGPAAHLAEHGIPVLADRRGIGRNLQDHPLVGLGLHLRPEARMPGTMANAFLVYTRFSSGLDGCAPGDMKMSLSARFDQTPIGHQLGVLRVGPDQAHSTGFVELRSADPADEPFVAFNLLSDPRDMERMKLGVRFAIDLLHAPELAAVGQGAFAGAYTTWIRRLGQKDPLSRTVNAIGAKLLDLHPTLRKAMIGMAVRGYDITSMRDDDAELERFIRDTVLGNWHACGTVAMGGATDPAAGVDPDGRVIGVEGLRVADASVMPRIPCANINITTIMIAEKLSDAILGRG</sequence>
<keyword evidence="4 5" id="KW-0274">FAD</keyword>
<dbReference type="GO" id="GO:0008812">
    <property type="term" value="F:choline dehydrogenase activity"/>
    <property type="evidence" value="ECO:0007669"/>
    <property type="project" value="UniProtKB-EC"/>
</dbReference>
<evidence type="ECO:0000256" key="5">
    <source>
        <dbReference type="PIRSR" id="PIRSR000137-2"/>
    </source>
</evidence>
<dbReference type="STRING" id="540747.SAMN04488031_101587"/>
<reference evidence="9 11" key="2">
    <citation type="submission" date="2018-08" db="EMBL/GenBank/DDBJ databases">
        <title>Genetic Globetrotter - A new plasmid hitch-hiking vast phylogenetic and geographic distances.</title>
        <authorList>
            <person name="Vollmers J."/>
            <person name="Petersen J."/>
        </authorList>
    </citation>
    <scope>NUCLEOTIDE SEQUENCE [LARGE SCALE GENOMIC DNA]</scope>
    <source>
        <strain evidence="9 11">DSM 26383</strain>
    </source>
</reference>
<feature type="domain" description="Glucose-methanol-choline oxidoreductase C-terminal" evidence="7">
    <location>
        <begin position="375"/>
        <end position="556"/>
    </location>
</feature>
<comment type="similarity">
    <text evidence="2">Belongs to the GMC oxidoreductase family.</text>
</comment>
<dbReference type="Gene3D" id="3.50.50.60">
    <property type="entry name" value="FAD/NAD(P)-binding domain"/>
    <property type="match status" value="2"/>
</dbReference>
<evidence type="ECO:0000256" key="1">
    <source>
        <dbReference type="ARBA" id="ARBA00001974"/>
    </source>
</evidence>
<dbReference type="PROSITE" id="PS51257">
    <property type="entry name" value="PROKAR_LIPOPROTEIN"/>
    <property type="match status" value="1"/>
</dbReference>
<dbReference type="InterPro" id="IPR036188">
    <property type="entry name" value="FAD/NAD-bd_sf"/>
</dbReference>
<accession>A0A0T5PAC6</accession>
<dbReference type="PATRIC" id="fig|540747.5.peg.4531"/>
<evidence type="ECO:0000313" key="11">
    <source>
        <dbReference type="Proteomes" id="UP000325785"/>
    </source>
</evidence>
<dbReference type="EMBL" id="CP031598">
    <property type="protein sequence ID" value="QEW26950.1"/>
    <property type="molecule type" value="Genomic_DNA"/>
</dbReference>
<keyword evidence="3" id="KW-0285">Flavoprotein</keyword>
<feature type="binding site" evidence="5">
    <location>
        <position position="93"/>
    </location>
    <ligand>
        <name>FAD</name>
        <dbReference type="ChEBI" id="CHEBI:57692"/>
    </ligand>
</feature>
<feature type="domain" description="Glucose-methanol-choline oxidoreductase N-terminal" evidence="6">
    <location>
        <begin position="5"/>
        <end position="307"/>
    </location>
</feature>
<dbReference type="Pfam" id="PF05199">
    <property type="entry name" value="GMC_oxred_C"/>
    <property type="match status" value="1"/>
</dbReference>
<evidence type="ECO:0000313" key="8">
    <source>
        <dbReference type="EMBL" id="KRS18219.1"/>
    </source>
</evidence>
<evidence type="ECO:0000259" key="6">
    <source>
        <dbReference type="Pfam" id="PF00732"/>
    </source>
</evidence>
<dbReference type="AlphaFoldDB" id="A0A0T5PAC6"/>
<feature type="binding site" evidence="5">
    <location>
        <position position="342"/>
    </location>
    <ligand>
        <name>substrate</name>
    </ligand>
</feature>